<accession>A0ABT3ZNU5</accession>
<dbReference type="Proteomes" id="UP001082899">
    <property type="component" value="Unassembled WGS sequence"/>
</dbReference>
<evidence type="ECO:0000259" key="1">
    <source>
        <dbReference type="Pfam" id="PF09537"/>
    </source>
</evidence>
<keyword evidence="3" id="KW-1185">Reference proteome</keyword>
<feature type="domain" description="DUF2383" evidence="1">
    <location>
        <begin position="5"/>
        <end position="114"/>
    </location>
</feature>
<comment type="caution">
    <text evidence="2">The sequence shown here is derived from an EMBL/GenBank/DDBJ whole genome shotgun (WGS) entry which is preliminary data.</text>
</comment>
<reference evidence="2" key="1">
    <citation type="submission" date="2022-11" db="EMBL/GenBank/DDBJ databases">
        <title>Robbsia betulipollinis sp. nov., isolated from pollen of birch (Betula pendula).</title>
        <authorList>
            <person name="Shi H."/>
            <person name="Ambika Manirajan B."/>
            <person name="Ratering S."/>
            <person name="Geissler-Plaum R."/>
            <person name="Schnell S."/>
        </authorList>
    </citation>
    <scope>NUCLEOTIDE SEQUENCE</scope>
    <source>
        <strain evidence="2">Bb-Pol-6</strain>
    </source>
</reference>
<dbReference type="RefSeq" id="WP_267847362.1">
    <property type="nucleotide sequence ID" value="NZ_JAPMXC010000001.1"/>
</dbReference>
<organism evidence="2 3">
    <name type="scientific">Robbsia betulipollinis</name>
    <dbReference type="NCBI Taxonomy" id="2981849"/>
    <lineage>
        <taxon>Bacteria</taxon>
        <taxon>Pseudomonadati</taxon>
        <taxon>Pseudomonadota</taxon>
        <taxon>Betaproteobacteria</taxon>
        <taxon>Burkholderiales</taxon>
        <taxon>Burkholderiaceae</taxon>
        <taxon>Robbsia</taxon>
    </lineage>
</organism>
<dbReference type="InterPro" id="IPR011971">
    <property type="entry name" value="CHP02284"/>
</dbReference>
<evidence type="ECO:0000313" key="2">
    <source>
        <dbReference type="EMBL" id="MCY0387633.1"/>
    </source>
</evidence>
<dbReference type="InterPro" id="IPR016920">
    <property type="entry name" value="UCP029477"/>
</dbReference>
<dbReference type="EMBL" id="JAPMXC010000001">
    <property type="protein sequence ID" value="MCY0387633.1"/>
    <property type="molecule type" value="Genomic_DNA"/>
</dbReference>
<sequence>MANEVASVLNDLIETSKDGEQGFRKAAEDTKDVELKALFASRAQACATAVSALQAEVTRLGEKPETSGSVTGALHRGWLQVKSAVTSQDDHAILAEVERGEDAAKKNYREALDKELPADVRVLVEKQYQGVLQNHDVIRDLRDKFAARG</sequence>
<dbReference type="InterPro" id="IPR019052">
    <property type="entry name" value="DUF2383"/>
</dbReference>
<name>A0ABT3ZNU5_9BURK</name>
<dbReference type="NCBIfam" id="TIGR02284">
    <property type="entry name" value="PA2169 family four-helix-bundle protein"/>
    <property type="match status" value="1"/>
</dbReference>
<dbReference type="PIRSF" id="PIRSF029477">
    <property type="entry name" value="UCP029477"/>
    <property type="match status" value="1"/>
</dbReference>
<dbReference type="Gene3D" id="1.20.1260.10">
    <property type="match status" value="1"/>
</dbReference>
<gene>
    <name evidence="2" type="ORF">OVY01_10385</name>
</gene>
<proteinExistence type="predicted"/>
<evidence type="ECO:0000313" key="3">
    <source>
        <dbReference type="Proteomes" id="UP001082899"/>
    </source>
</evidence>
<dbReference type="Pfam" id="PF09537">
    <property type="entry name" value="DUF2383"/>
    <property type="match status" value="1"/>
</dbReference>
<protein>
    <submittedName>
        <fullName evidence="2">PA2169 family four-helix-bundle protein</fullName>
    </submittedName>
</protein>
<dbReference type="InterPro" id="IPR012347">
    <property type="entry name" value="Ferritin-like"/>
</dbReference>